<dbReference type="Proteomes" id="UP000473574">
    <property type="component" value="Unassembled WGS sequence"/>
</dbReference>
<feature type="domain" description="Tc toxin complex TcA C-terminal TcB-binding" evidence="1">
    <location>
        <begin position="1"/>
        <end position="247"/>
    </location>
</feature>
<evidence type="ECO:0000313" key="2">
    <source>
        <dbReference type="EMBL" id="NEZ62742.1"/>
    </source>
</evidence>
<name>A0A6M0S4D9_9CYAN</name>
<dbReference type="Pfam" id="PF18276">
    <property type="entry name" value="TcA_TcB_BD"/>
    <property type="match status" value="1"/>
</dbReference>
<evidence type="ECO:0000259" key="1">
    <source>
        <dbReference type="Pfam" id="PF18276"/>
    </source>
</evidence>
<accession>A0A6M0S4D9</accession>
<dbReference type="InterPro" id="IPR040840">
    <property type="entry name" value="TcA_TcB_BD"/>
</dbReference>
<sequence length="401" mass="46237">MKREVRNLYSQCFQFAFDVAKKAERALQHELGNPELNYIKFNYQAGKEGLLAGEKLHLDIKRMEMAYYDQNQREYELTKHISLLQLAPVQLLDLKYKGKCEVQIPEEVFDMDCPGHYFRRIKNVAVTIPCVTGPYTSINCTLTLIKSTIRKSADLASDSYGDSTVDTEDPRFDTYYGSSQSIVTSTGQNDSGLFETNLRDERYLPFENSGVISTWRLELPGNPSDNELLQFDYRTISDVILHFRYTAREGGVLLKKAAISSLTNKIKKAEAVGRQRLFSIRHEFPATWSKLTAEGQILSSLKLELREEHYPFWWSNPHLSKDAQQGPAFELYVITKTDEKINFKLLTVSKDFSHELSEKEQKESKLPTGSHTFTFTNPNNLKLMQELWLLVKWSMPDKQPQ</sequence>
<gene>
    <name evidence="2" type="ORF">D0962_08100</name>
</gene>
<dbReference type="AlphaFoldDB" id="A0A6M0S4D9"/>
<comment type="caution">
    <text evidence="2">The sequence shown here is derived from an EMBL/GenBank/DDBJ whole genome shotgun (WGS) entry which is preliminary data.</text>
</comment>
<proteinExistence type="predicted"/>
<dbReference type="EMBL" id="QZCE01000001">
    <property type="protein sequence ID" value="NEZ62742.1"/>
    <property type="molecule type" value="Genomic_DNA"/>
</dbReference>
<organism evidence="2 3">
    <name type="scientific">Adonisia turfae CCMR0082</name>
    <dbReference type="NCBI Taxonomy" id="2304604"/>
    <lineage>
        <taxon>Bacteria</taxon>
        <taxon>Bacillati</taxon>
        <taxon>Cyanobacteriota</taxon>
        <taxon>Adonisia</taxon>
        <taxon>Adonisia turfae</taxon>
    </lineage>
</organism>
<evidence type="ECO:0000313" key="3">
    <source>
        <dbReference type="Proteomes" id="UP000473574"/>
    </source>
</evidence>
<reference evidence="2 3" key="1">
    <citation type="journal article" date="2020" name="Microb. Ecol.">
        <title>Ecogenomics of the Marine Benthic Filamentous Cyanobacterium Adonisia.</title>
        <authorList>
            <person name="Walter J.M."/>
            <person name="Coutinho F.H."/>
            <person name="Leomil L."/>
            <person name="Hargreaves P.I."/>
            <person name="Campeao M.E."/>
            <person name="Vieira V.V."/>
            <person name="Silva B.S."/>
            <person name="Fistarol G.O."/>
            <person name="Salomon P.S."/>
            <person name="Sawabe T."/>
            <person name="Mino S."/>
            <person name="Hosokawa M."/>
            <person name="Miyashita H."/>
            <person name="Maruyama F."/>
            <person name="van Verk M.C."/>
            <person name="Dutilh B.E."/>
            <person name="Thompson C.C."/>
            <person name="Thompson F.L."/>
        </authorList>
    </citation>
    <scope>NUCLEOTIDE SEQUENCE [LARGE SCALE GENOMIC DNA]</scope>
    <source>
        <strain evidence="2 3">CCMR0082</strain>
    </source>
</reference>
<protein>
    <recommendedName>
        <fullName evidence="1">Tc toxin complex TcA C-terminal TcB-binding domain-containing protein</fullName>
    </recommendedName>
</protein>